<reference evidence="1 2" key="1">
    <citation type="journal article" date="2015" name="Nat. Commun.">
        <title>Lucilia cuprina genome unlocks parasitic fly biology to underpin future interventions.</title>
        <authorList>
            <person name="Anstead C.A."/>
            <person name="Korhonen P.K."/>
            <person name="Young N.D."/>
            <person name="Hall R.S."/>
            <person name="Jex A.R."/>
            <person name="Murali S.C."/>
            <person name="Hughes D.S."/>
            <person name="Lee S.F."/>
            <person name="Perry T."/>
            <person name="Stroehlein A.J."/>
            <person name="Ansell B.R."/>
            <person name="Breugelmans B."/>
            <person name="Hofmann A."/>
            <person name="Qu J."/>
            <person name="Dugan S."/>
            <person name="Lee S.L."/>
            <person name="Chao H."/>
            <person name="Dinh H."/>
            <person name="Han Y."/>
            <person name="Doddapaneni H.V."/>
            <person name="Worley K.C."/>
            <person name="Muzny D.M."/>
            <person name="Ioannidis P."/>
            <person name="Waterhouse R.M."/>
            <person name="Zdobnov E.M."/>
            <person name="James P.J."/>
            <person name="Bagnall N.H."/>
            <person name="Kotze A.C."/>
            <person name="Gibbs R.A."/>
            <person name="Richards S."/>
            <person name="Batterham P."/>
            <person name="Gasser R.B."/>
        </authorList>
    </citation>
    <scope>NUCLEOTIDE SEQUENCE [LARGE SCALE GENOMIC DNA]</scope>
    <source>
        <strain evidence="1 2">LS</strain>
        <tissue evidence="1">Full body</tissue>
    </source>
</reference>
<dbReference type="OMA" id="HARELRC"/>
<organism evidence="1 2">
    <name type="scientific">Lucilia cuprina</name>
    <name type="common">Green bottle fly</name>
    <name type="synonym">Australian sheep blowfly</name>
    <dbReference type="NCBI Taxonomy" id="7375"/>
    <lineage>
        <taxon>Eukaryota</taxon>
        <taxon>Metazoa</taxon>
        <taxon>Ecdysozoa</taxon>
        <taxon>Arthropoda</taxon>
        <taxon>Hexapoda</taxon>
        <taxon>Insecta</taxon>
        <taxon>Pterygota</taxon>
        <taxon>Neoptera</taxon>
        <taxon>Endopterygota</taxon>
        <taxon>Diptera</taxon>
        <taxon>Brachycera</taxon>
        <taxon>Muscomorpha</taxon>
        <taxon>Oestroidea</taxon>
        <taxon>Calliphoridae</taxon>
        <taxon>Luciliinae</taxon>
        <taxon>Lucilia</taxon>
    </lineage>
</organism>
<evidence type="ECO:0000313" key="1">
    <source>
        <dbReference type="EMBL" id="KNC25544.1"/>
    </source>
</evidence>
<dbReference type="Proteomes" id="UP000037069">
    <property type="component" value="Unassembled WGS sequence"/>
</dbReference>
<sequence length="334" mass="39984">MDAETNYIPFEYCANSYPIILFIPYDDKKNFIFYEYSRLEENIIDFLKDCLEKPEYLKSLQEYQSSRSYKTAKVPADFSLDFNELPAFLHQHYDSYITLLNRRTLGQTKQFALIVFMDFQGKCTAQHVEWLNKLYQVAETCYSFIIFLADFKEINVINNQWNSEILRKSAQGIPQIYAFDRLKNIYRFGNFDKPTSLFYFTESLVHGDFYYSEIYKSYMDRKLLIKHCCANYLKIFLKIYKKHIFITFYSSDNANTDELVNLLQSIAQDVKDSEIEVVMFDVKFNYLSLEFVQTNYPVHYFIPKNNKSERKLYVYNNLSLDKMLEFIKNNIKTN</sequence>
<proteinExistence type="predicted"/>
<evidence type="ECO:0008006" key="3">
    <source>
        <dbReference type="Google" id="ProtNLM"/>
    </source>
</evidence>
<dbReference type="Gene3D" id="3.40.30.10">
    <property type="entry name" value="Glutaredoxin"/>
    <property type="match status" value="1"/>
</dbReference>
<dbReference type="InterPro" id="IPR036249">
    <property type="entry name" value="Thioredoxin-like_sf"/>
</dbReference>
<keyword evidence="2" id="KW-1185">Reference proteome</keyword>
<dbReference type="EMBL" id="JRES01001097">
    <property type="protein sequence ID" value="KNC25544.1"/>
    <property type="molecule type" value="Genomic_DNA"/>
</dbReference>
<evidence type="ECO:0000313" key="2">
    <source>
        <dbReference type="Proteomes" id="UP000037069"/>
    </source>
</evidence>
<dbReference type="AlphaFoldDB" id="A0A0L0C287"/>
<name>A0A0L0C287_LUCCU</name>
<dbReference type="SUPFAM" id="SSF52833">
    <property type="entry name" value="Thioredoxin-like"/>
    <property type="match status" value="1"/>
</dbReference>
<gene>
    <name evidence="1" type="ORF">FF38_12970</name>
</gene>
<comment type="caution">
    <text evidence="1">The sequence shown here is derived from an EMBL/GenBank/DDBJ whole genome shotgun (WGS) entry which is preliminary data.</text>
</comment>
<dbReference type="OrthoDB" id="72053at2759"/>
<protein>
    <recommendedName>
        <fullName evidence="3">Thioredoxin domain-containing protein</fullName>
    </recommendedName>
</protein>
<accession>A0A0L0C287</accession>